<dbReference type="GO" id="GO:0006813">
    <property type="term" value="P:potassium ion transport"/>
    <property type="evidence" value="ECO:0007669"/>
    <property type="project" value="InterPro"/>
</dbReference>
<gene>
    <name evidence="3" type="ORF">S06H3_25313</name>
</gene>
<dbReference type="PROSITE" id="PS51201">
    <property type="entry name" value="RCK_N"/>
    <property type="match status" value="1"/>
</dbReference>
<evidence type="ECO:0000313" key="3">
    <source>
        <dbReference type="EMBL" id="GAI20622.1"/>
    </source>
</evidence>
<dbReference type="InterPro" id="IPR006037">
    <property type="entry name" value="RCK_C"/>
</dbReference>
<accession>X1LMN1</accession>
<evidence type="ECO:0000259" key="2">
    <source>
        <dbReference type="PROSITE" id="PS51202"/>
    </source>
</evidence>
<organism evidence="3">
    <name type="scientific">marine sediment metagenome</name>
    <dbReference type="NCBI Taxonomy" id="412755"/>
    <lineage>
        <taxon>unclassified sequences</taxon>
        <taxon>metagenomes</taxon>
        <taxon>ecological metagenomes</taxon>
    </lineage>
</organism>
<dbReference type="SUPFAM" id="SSF51735">
    <property type="entry name" value="NAD(P)-binding Rossmann-fold domains"/>
    <property type="match status" value="1"/>
</dbReference>
<dbReference type="InterPro" id="IPR036721">
    <property type="entry name" value="RCK_C_sf"/>
</dbReference>
<dbReference type="Gene3D" id="3.40.50.720">
    <property type="entry name" value="NAD(P)-binding Rossmann-like Domain"/>
    <property type="match status" value="1"/>
</dbReference>
<dbReference type="Pfam" id="PF02080">
    <property type="entry name" value="TrkA_C"/>
    <property type="match status" value="1"/>
</dbReference>
<dbReference type="PROSITE" id="PS51202">
    <property type="entry name" value="RCK_C"/>
    <property type="match status" value="1"/>
</dbReference>
<evidence type="ECO:0008006" key="4">
    <source>
        <dbReference type="Google" id="ProtNLM"/>
    </source>
</evidence>
<reference evidence="3" key="1">
    <citation type="journal article" date="2014" name="Front. Microbiol.">
        <title>High frequency of phylogenetically diverse reductive dehalogenase-homologous genes in deep subseafloor sedimentary metagenomes.</title>
        <authorList>
            <person name="Kawai M."/>
            <person name="Futagami T."/>
            <person name="Toyoda A."/>
            <person name="Takaki Y."/>
            <person name="Nishi S."/>
            <person name="Hori S."/>
            <person name="Arai W."/>
            <person name="Tsubouchi T."/>
            <person name="Morono Y."/>
            <person name="Uchiyama I."/>
            <person name="Ito T."/>
            <person name="Fujiyama A."/>
            <person name="Inagaki F."/>
            <person name="Takami H."/>
        </authorList>
    </citation>
    <scope>NUCLEOTIDE SEQUENCE</scope>
    <source>
        <strain evidence="3">Expedition CK06-06</strain>
    </source>
</reference>
<dbReference type="AlphaFoldDB" id="X1LMN1"/>
<dbReference type="PANTHER" id="PTHR43833">
    <property type="entry name" value="POTASSIUM CHANNEL PROTEIN 2-RELATED-RELATED"/>
    <property type="match status" value="1"/>
</dbReference>
<comment type="caution">
    <text evidence="3">The sequence shown here is derived from an EMBL/GenBank/DDBJ whole genome shotgun (WGS) entry which is preliminary data.</text>
</comment>
<feature type="domain" description="RCK N-terminal" evidence="1">
    <location>
        <begin position="2"/>
        <end position="126"/>
    </location>
</feature>
<dbReference type="Pfam" id="PF02254">
    <property type="entry name" value="TrkA_N"/>
    <property type="match status" value="1"/>
</dbReference>
<dbReference type="InterPro" id="IPR050721">
    <property type="entry name" value="Trk_Ktr_HKT_K-transport"/>
</dbReference>
<dbReference type="PANTHER" id="PTHR43833:SF7">
    <property type="entry name" value="KTR SYSTEM POTASSIUM UPTAKE PROTEIN C"/>
    <property type="match status" value="1"/>
</dbReference>
<dbReference type="GO" id="GO:0008324">
    <property type="term" value="F:monoatomic cation transmembrane transporter activity"/>
    <property type="evidence" value="ECO:0007669"/>
    <property type="project" value="InterPro"/>
</dbReference>
<feature type="domain" description="RCK C-terminal" evidence="2">
    <location>
        <begin position="142"/>
        <end position="229"/>
    </location>
</feature>
<dbReference type="EMBL" id="BARV01014567">
    <property type="protein sequence ID" value="GAI20622.1"/>
    <property type="molecule type" value="Genomic_DNA"/>
</dbReference>
<name>X1LMN1_9ZZZZ</name>
<evidence type="ECO:0000259" key="1">
    <source>
        <dbReference type="PROSITE" id="PS51201"/>
    </source>
</evidence>
<dbReference type="Gene3D" id="3.30.70.1450">
    <property type="entry name" value="Regulator of K+ conductance, C-terminal domain"/>
    <property type="match status" value="1"/>
</dbReference>
<protein>
    <recommendedName>
        <fullName evidence="4">RCK N-terminal domain-containing protein</fullName>
    </recommendedName>
</protein>
<sequence>MKVKVIVFGLGKFGAQIGKTLAERRVSVLGVDRERKIIEGELKDILASTQCLDCSTEEGLEGVDLENTDVAVVAIGEDYEASTKITAFLKEKKHHNENMKNMKIIARAGDPAQARVLQELGPTRIVRVEEDAGTYVANLILSTGSRYIYIGSNGDSCKIKAENKKIVGKTLDELNFEKKFKVYIYRIVGKDGKEKALVPPADYKAEKGDILEMLGKSEDVNKLKKKFTDEITI</sequence>
<dbReference type="InterPro" id="IPR003148">
    <property type="entry name" value="RCK_N"/>
</dbReference>
<dbReference type="SUPFAM" id="SSF116726">
    <property type="entry name" value="TrkA C-terminal domain-like"/>
    <property type="match status" value="1"/>
</dbReference>
<dbReference type="InterPro" id="IPR036291">
    <property type="entry name" value="NAD(P)-bd_dom_sf"/>
</dbReference>
<proteinExistence type="predicted"/>